<reference evidence="7 8" key="1">
    <citation type="submission" date="2012-05" db="EMBL/GenBank/DDBJ databases">
        <title>Genome sequence of Nitritalea halalkaliphila LW7.</title>
        <authorList>
            <person name="Jangir P.K."/>
            <person name="Singh A."/>
            <person name="Shivaji S."/>
            <person name="Sharma R."/>
        </authorList>
    </citation>
    <scope>NUCLEOTIDE SEQUENCE [LARGE SCALE GENOMIC DNA]</scope>
    <source>
        <strain evidence="7 8">LW7</strain>
    </source>
</reference>
<evidence type="ECO:0000256" key="3">
    <source>
        <dbReference type="ARBA" id="ARBA00022737"/>
    </source>
</evidence>
<proteinExistence type="inferred from homology"/>
<keyword evidence="8" id="KW-1185">Reference proteome</keyword>
<feature type="site" description="Increases basicity of active site His" evidence="4">
    <location>
        <position position="131"/>
    </location>
</feature>
<dbReference type="PROSITE" id="PS00101">
    <property type="entry name" value="HEXAPEP_TRANSFERASES"/>
    <property type="match status" value="1"/>
</dbReference>
<dbReference type="InterPro" id="IPR041561">
    <property type="entry name" value="PglD_N"/>
</dbReference>
<dbReference type="AlphaFoldDB" id="I5BTG5"/>
<comment type="similarity">
    <text evidence="1">Belongs to the transferase hexapeptide repeat family.</text>
</comment>
<name>I5BTG5_9BACT</name>
<dbReference type="PANTHER" id="PTHR43300:SF7">
    <property type="entry name" value="UDP-N-ACETYLBACILLOSAMINE N-ACETYLTRANSFERASE"/>
    <property type="match status" value="1"/>
</dbReference>
<evidence type="ECO:0000313" key="7">
    <source>
        <dbReference type="EMBL" id="EIM72867.1"/>
    </source>
</evidence>
<evidence type="ECO:0000256" key="4">
    <source>
        <dbReference type="PIRSR" id="PIRSR620019-1"/>
    </source>
</evidence>
<dbReference type="InterPro" id="IPR018357">
    <property type="entry name" value="Hexapep_transf_CS"/>
</dbReference>
<keyword evidence="2 7" id="KW-0808">Transferase</keyword>
<feature type="active site" description="Proton acceptor" evidence="4">
    <location>
        <position position="130"/>
    </location>
</feature>
<dbReference type="CDD" id="cd03360">
    <property type="entry name" value="LbH_AT_putative"/>
    <property type="match status" value="1"/>
</dbReference>
<evidence type="ECO:0000313" key="8">
    <source>
        <dbReference type="Proteomes" id="UP000005551"/>
    </source>
</evidence>
<dbReference type="InterPro" id="IPR050179">
    <property type="entry name" value="Trans_hexapeptide_repeat"/>
</dbReference>
<dbReference type="SUPFAM" id="SSF51161">
    <property type="entry name" value="Trimeric LpxA-like enzymes"/>
    <property type="match status" value="1"/>
</dbReference>
<dbReference type="InterPro" id="IPR011004">
    <property type="entry name" value="Trimer_LpxA-like_sf"/>
</dbReference>
<gene>
    <name evidence="7" type="ORF">A3SI_19101</name>
</gene>
<dbReference type="NCBIfam" id="TIGR03570">
    <property type="entry name" value="NeuD_NnaD"/>
    <property type="match status" value="1"/>
</dbReference>
<comment type="caution">
    <text evidence="7">The sequence shown here is derived from an EMBL/GenBank/DDBJ whole genome shotgun (WGS) entry which is preliminary data.</text>
</comment>
<feature type="domain" description="PglD N-terminal" evidence="6">
    <location>
        <begin position="3"/>
        <end position="72"/>
    </location>
</feature>
<feature type="binding site" evidence="5">
    <location>
        <begin position="10"/>
        <end position="12"/>
    </location>
    <ligand>
        <name>substrate</name>
    </ligand>
</feature>
<evidence type="ECO:0000259" key="6">
    <source>
        <dbReference type="Pfam" id="PF17836"/>
    </source>
</evidence>
<dbReference type="OrthoDB" id="9794407at2"/>
<dbReference type="GO" id="GO:0016740">
    <property type="term" value="F:transferase activity"/>
    <property type="evidence" value="ECO:0007669"/>
    <property type="project" value="UniProtKB-KW"/>
</dbReference>
<sequence length="207" mass="21743">MTKINILGASGHAKVIVDIIQRNGQEVGYVFDDNPAVSSFLGHTVLSRLEKEQLYAFPLVLAIGKNCTRRAVSLSLDDVAFTQPLIHPSAIVSELAHIGKGTVVMPGAIVNAGAFIGEHCIINTGAVIEHDCILHDFVHISPNAILAGGVEVLPETQIGMNASVIQNVTIGAHSIVGAGSVVIEDIPDHCTAVGVPAKPIKLHKSVF</sequence>
<dbReference type="STRING" id="1189621.A3SI_19101"/>
<protein>
    <submittedName>
        <fullName evidence="7">Acetyltransferase</fullName>
    </submittedName>
</protein>
<dbReference type="Gene3D" id="3.40.50.20">
    <property type="match status" value="1"/>
</dbReference>
<evidence type="ECO:0000256" key="2">
    <source>
        <dbReference type="ARBA" id="ARBA00022679"/>
    </source>
</evidence>
<accession>I5BTG5</accession>
<feature type="binding site" evidence="5">
    <location>
        <position position="139"/>
    </location>
    <ligand>
        <name>acetyl-CoA</name>
        <dbReference type="ChEBI" id="CHEBI:57288"/>
    </ligand>
</feature>
<keyword evidence="3" id="KW-0677">Repeat</keyword>
<dbReference type="PATRIC" id="fig|1189621.3.peg.3966"/>
<feature type="binding site" evidence="5">
    <location>
        <position position="64"/>
    </location>
    <ligand>
        <name>substrate</name>
    </ligand>
</feature>
<dbReference type="Pfam" id="PF17836">
    <property type="entry name" value="PglD_N"/>
    <property type="match status" value="1"/>
</dbReference>
<dbReference type="Proteomes" id="UP000005551">
    <property type="component" value="Unassembled WGS sequence"/>
</dbReference>
<dbReference type="Gene3D" id="2.160.10.10">
    <property type="entry name" value="Hexapeptide repeat proteins"/>
    <property type="match status" value="1"/>
</dbReference>
<dbReference type="InterPro" id="IPR020019">
    <property type="entry name" value="AcTrfase_PglD-like"/>
</dbReference>
<dbReference type="PANTHER" id="PTHR43300">
    <property type="entry name" value="ACETYLTRANSFERASE"/>
    <property type="match status" value="1"/>
</dbReference>
<dbReference type="EMBL" id="AJYA01000073">
    <property type="protein sequence ID" value="EIM72867.1"/>
    <property type="molecule type" value="Genomic_DNA"/>
</dbReference>
<evidence type="ECO:0000256" key="5">
    <source>
        <dbReference type="PIRSR" id="PIRSR620019-2"/>
    </source>
</evidence>
<evidence type="ECO:0000256" key="1">
    <source>
        <dbReference type="ARBA" id="ARBA00007274"/>
    </source>
</evidence>
<dbReference type="RefSeq" id="WP_009057415.1">
    <property type="nucleotide sequence ID" value="NZ_AJYA01000073.1"/>
</dbReference>
<organism evidence="7 8">
    <name type="scientific">Nitritalea halalkaliphila LW7</name>
    <dbReference type="NCBI Taxonomy" id="1189621"/>
    <lineage>
        <taxon>Bacteria</taxon>
        <taxon>Pseudomonadati</taxon>
        <taxon>Bacteroidota</taxon>
        <taxon>Cytophagia</taxon>
        <taxon>Cytophagales</taxon>
        <taxon>Cyclobacteriaceae</taxon>
        <taxon>Nitritalea</taxon>
    </lineage>
</organism>